<dbReference type="GeneID" id="27899919"/>
<evidence type="ECO:0000313" key="6">
    <source>
        <dbReference type="Proteomes" id="UP000016931"/>
    </source>
</evidence>
<dbReference type="GO" id="GO:0016491">
    <property type="term" value="F:oxidoreductase activity"/>
    <property type="evidence" value="ECO:0007669"/>
    <property type="project" value="UniProtKB-KW"/>
</dbReference>
<dbReference type="Proteomes" id="UP000016931">
    <property type="component" value="Unassembled WGS sequence"/>
</dbReference>
<sequence>MDATATLSPPGRLLSLAPELRNRIYEYALSLSHGTDKLDLNHSFRGSNPVFREPGLLTTCRQIRREALKIYFVSNDFAIKVFDCEIMKLVEFERRCEDLEIAGEMNVSIWPATKHEQFNWEALWHWALYVQAGTRWIPVEGTRSAYSRRDKITAVVFTTLRIAWMMQDASVERAKDALRAHLYSSFRMLCAERGQSGWLEQREAFPIDLWVLQRTPNFGSENILGVRLALIYVVFLRGAVRTCGEKLKPAHYARGSSGIAGPPLASFLLLSPVPAQQLPRITILERRSEHDLSKGQNIDIRGTGMSIIRKLGLEAAIRSALTGEEGCQFVDDKSRTWASFPADKTGTVQTGTSDIEILRGRLAKILVGRCQALSRDVQKAGGTGVEFMYGDYIADFHNVLEGVEAKFAKSGETRTFDIVVGADGLQSQTRRMVWGESGERDRLHRLGMYGAFFSMPASPTDSEWRRWFHTHGRRGIMVRPSDEDDITTVFMHITNAHDPRWEAVARNSISRKAGESEQKALLTESFQNAGWECQRIIQEMHTAEDFYYEMLAQVHMSSWNKGRIVLLGDAGYCASPISGMGTTVALNGAYNLAGALLQHPNNHVAAFAQYENTMRPLVDRAQALPLGGRVHYFLHPETAWGVQVLHIVLCFFEWSGLLTWFEGFTGPPANAVPVPDYGFKQASEWRE</sequence>
<dbReference type="HOGENOM" id="CLU_400704_0_0_1"/>
<feature type="domain" description="FAD-binding" evidence="4">
    <location>
        <begin position="281"/>
        <end position="616"/>
    </location>
</feature>
<dbReference type="STRING" id="692275.M3BQD6"/>
<dbReference type="InterPro" id="IPR002938">
    <property type="entry name" value="FAD-bd"/>
</dbReference>
<dbReference type="PANTHER" id="PTHR46865:SF2">
    <property type="entry name" value="MONOOXYGENASE"/>
    <property type="match status" value="1"/>
</dbReference>
<keyword evidence="6" id="KW-1185">Reference proteome</keyword>
<name>M3BQD6_SPHMS</name>
<keyword evidence="1" id="KW-0285">Flavoprotein</keyword>
<dbReference type="PRINTS" id="PR00420">
    <property type="entry name" value="RNGMNOXGNASE"/>
</dbReference>
<dbReference type="InterPro" id="IPR036188">
    <property type="entry name" value="FAD/NAD-bd_sf"/>
</dbReference>
<evidence type="ECO:0000256" key="2">
    <source>
        <dbReference type="ARBA" id="ARBA00022827"/>
    </source>
</evidence>
<organism evidence="5 6">
    <name type="scientific">Sphaerulina musiva (strain SO2202)</name>
    <name type="common">Poplar stem canker fungus</name>
    <name type="synonym">Septoria musiva</name>
    <dbReference type="NCBI Taxonomy" id="692275"/>
    <lineage>
        <taxon>Eukaryota</taxon>
        <taxon>Fungi</taxon>
        <taxon>Dikarya</taxon>
        <taxon>Ascomycota</taxon>
        <taxon>Pezizomycotina</taxon>
        <taxon>Dothideomycetes</taxon>
        <taxon>Dothideomycetidae</taxon>
        <taxon>Mycosphaerellales</taxon>
        <taxon>Mycosphaerellaceae</taxon>
        <taxon>Sphaerulina</taxon>
    </lineage>
</organism>
<dbReference type="RefSeq" id="XP_016756469.1">
    <property type="nucleotide sequence ID" value="XM_016902782.1"/>
</dbReference>
<reference evidence="5 6" key="1">
    <citation type="journal article" date="2012" name="PLoS Pathog.">
        <title>Diverse lifestyles and strategies of plant pathogenesis encoded in the genomes of eighteen Dothideomycetes fungi.</title>
        <authorList>
            <person name="Ohm R.A."/>
            <person name="Feau N."/>
            <person name="Henrissat B."/>
            <person name="Schoch C.L."/>
            <person name="Horwitz B.A."/>
            <person name="Barry K.W."/>
            <person name="Condon B.J."/>
            <person name="Copeland A.C."/>
            <person name="Dhillon B."/>
            <person name="Glaser F."/>
            <person name="Hesse C.N."/>
            <person name="Kosti I."/>
            <person name="LaButti K."/>
            <person name="Lindquist E.A."/>
            <person name="Lucas S."/>
            <person name="Salamov A.A."/>
            <person name="Bradshaw R.E."/>
            <person name="Ciuffetti L."/>
            <person name="Hamelin R.C."/>
            <person name="Kema G.H.J."/>
            <person name="Lawrence C."/>
            <person name="Scott J.A."/>
            <person name="Spatafora J.W."/>
            <person name="Turgeon B.G."/>
            <person name="de Wit P.J.G.M."/>
            <person name="Zhong S."/>
            <person name="Goodwin S.B."/>
            <person name="Grigoriev I.V."/>
        </authorList>
    </citation>
    <scope>NUCLEOTIDE SEQUENCE [LARGE SCALE GENOMIC DNA]</scope>
    <source>
        <strain evidence="5 6">SO2202</strain>
    </source>
</reference>
<evidence type="ECO:0000256" key="1">
    <source>
        <dbReference type="ARBA" id="ARBA00022630"/>
    </source>
</evidence>
<dbReference type="OrthoDB" id="655030at2759"/>
<dbReference type="AlphaFoldDB" id="M3BQD6"/>
<dbReference type="PANTHER" id="PTHR46865">
    <property type="entry name" value="OXIDOREDUCTASE-RELATED"/>
    <property type="match status" value="1"/>
</dbReference>
<dbReference type="Pfam" id="PF01494">
    <property type="entry name" value="FAD_binding_3"/>
    <property type="match status" value="1"/>
</dbReference>
<dbReference type="GO" id="GO:0071949">
    <property type="term" value="F:FAD binding"/>
    <property type="evidence" value="ECO:0007669"/>
    <property type="project" value="InterPro"/>
</dbReference>
<keyword evidence="3" id="KW-0560">Oxidoreductase</keyword>
<dbReference type="SUPFAM" id="SSF51905">
    <property type="entry name" value="FAD/NAD(P)-binding domain"/>
    <property type="match status" value="1"/>
</dbReference>
<gene>
    <name evidence="5" type="ORF">SEPMUDRAFT_136534</name>
</gene>
<dbReference type="eggNOG" id="ENOG502QTX9">
    <property type="taxonomic scope" value="Eukaryota"/>
</dbReference>
<evidence type="ECO:0000259" key="4">
    <source>
        <dbReference type="Pfam" id="PF01494"/>
    </source>
</evidence>
<dbReference type="Gene3D" id="3.50.50.60">
    <property type="entry name" value="FAD/NAD(P)-binding domain"/>
    <property type="match status" value="1"/>
</dbReference>
<proteinExistence type="predicted"/>
<dbReference type="EMBL" id="KB456271">
    <property type="protein sequence ID" value="EMF08348.1"/>
    <property type="molecule type" value="Genomic_DNA"/>
</dbReference>
<protein>
    <submittedName>
        <fullName evidence="5">FAD/NAD(P)-binding domain-containing protein</fullName>
    </submittedName>
</protein>
<keyword evidence="2" id="KW-0274">FAD</keyword>
<accession>M3BQD6</accession>
<evidence type="ECO:0000256" key="3">
    <source>
        <dbReference type="ARBA" id="ARBA00023002"/>
    </source>
</evidence>
<evidence type="ECO:0000313" key="5">
    <source>
        <dbReference type="EMBL" id="EMF08348.1"/>
    </source>
</evidence>
<dbReference type="InterPro" id="IPR051704">
    <property type="entry name" value="FAD_aromatic-hydroxylase"/>
</dbReference>
<dbReference type="Gene3D" id="3.30.9.10">
    <property type="entry name" value="D-Amino Acid Oxidase, subunit A, domain 2"/>
    <property type="match status" value="1"/>
</dbReference>